<sequence>MGPLPEIMEAARNMHTAPIILERMLPQTKIDTPDDDWTGQSNQAERKRRQNRLNQRAYRKRKEAQLLQAHVQHTSSTNYLVESVFQPANEGYRAAQAIKRQEQAIDLDPEDTGPWQSFSTAIASTQP</sequence>
<organism evidence="2 3">
    <name type="scientific">Hyaloscypha bicolor E</name>
    <dbReference type="NCBI Taxonomy" id="1095630"/>
    <lineage>
        <taxon>Eukaryota</taxon>
        <taxon>Fungi</taxon>
        <taxon>Dikarya</taxon>
        <taxon>Ascomycota</taxon>
        <taxon>Pezizomycotina</taxon>
        <taxon>Leotiomycetes</taxon>
        <taxon>Helotiales</taxon>
        <taxon>Hyaloscyphaceae</taxon>
        <taxon>Hyaloscypha</taxon>
        <taxon>Hyaloscypha bicolor</taxon>
    </lineage>
</organism>
<dbReference type="STRING" id="1095630.A0A2J6TR38"/>
<feature type="region of interest" description="Disordered" evidence="1">
    <location>
        <begin position="24"/>
        <end position="54"/>
    </location>
</feature>
<proteinExistence type="predicted"/>
<evidence type="ECO:0000313" key="3">
    <source>
        <dbReference type="Proteomes" id="UP000235371"/>
    </source>
</evidence>
<feature type="region of interest" description="Disordered" evidence="1">
    <location>
        <begin position="107"/>
        <end position="127"/>
    </location>
</feature>
<gene>
    <name evidence="2" type="ORF">K444DRAFT_625072</name>
</gene>
<dbReference type="OrthoDB" id="125347at2759"/>
<name>A0A2J6TR38_9HELO</name>
<evidence type="ECO:0000313" key="2">
    <source>
        <dbReference type="EMBL" id="PMD65495.1"/>
    </source>
</evidence>
<feature type="compositionally biased region" description="Polar residues" evidence="1">
    <location>
        <begin position="114"/>
        <end position="127"/>
    </location>
</feature>
<dbReference type="GeneID" id="36590552"/>
<dbReference type="CDD" id="cd14688">
    <property type="entry name" value="bZIP_YAP"/>
    <property type="match status" value="1"/>
</dbReference>
<dbReference type="EMBL" id="KZ613746">
    <property type="protein sequence ID" value="PMD65495.1"/>
    <property type="molecule type" value="Genomic_DNA"/>
</dbReference>
<dbReference type="RefSeq" id="XP_024742399.1">
    <property type="nucleotide sequence ID" value="XM_024882475.1"/>
</dbReference>
<dbReference type="InParanoid" id="A0A2J6TR38"/>
<reference evidence="2 3" key="1">
    <citation type="submission" date="2016-04" db="EMBL/GenBank/DDBJ databases">
        <title>A degradative enzymes factory behind the ericoid mycorrhizal symbiosis.</title>
        <authorList>
            <consortium name="DOE Joint Genome Institute"/>
            <person name="Martino E."/>
            <person name="Morin E."/>
            <person name="Grelet G."/>
            <person name="Kuo A."/>
            <person name="Kohler A."/>
            <person name="Daghino S."/>
            <person name="Barry K."/>
            <person name="Choi C."/>
            <person name="Cichocki N."/>
            <person name="Clum A."/>
            <person name="Copeland A."/>
            <person name="Hainaut M."/>
            <person name="Haridas S."/>
            <person name="Labutti K."/>
            <person name="Lindquist E."/>
            <person name="Lipzen A."/>
            <person name="Khouja H.-R."/>
            <person name="Murat C."/>
            <person name="Ohm R."/>
            <person name="Olson A."/>
            <person name="Spatafora J."/>
            <person name="Veneault-Fourrey C."/>
            <person name="Henrissat B."/>
            <person name="Grigoriev I."/>
            <person name="Martin F."/>
            <person name="Perotto S."/>
        </authorList>
    </citation>
    <scope>NUCLEOTIDE SEQUENCE [LARGE SCALE GENOMIC DNA]</scope>
    <source>
        <strain evidence="2 3">E</strain>
    </source>
</reference>
<accession>A0A2J6TR38</accession>
<keyword evidence="3" id="KW-1185">Reference proteome</keyword>
<evidence type="ECO:0008006" key="4">
    <source>
        <dbReference type="Google" id="ProtNLM"/>
    </source>
</evidence>
<evidence type="ECO:0000256" key="1">
    <source>
        <dbReference type="SAM" id="MobiDB-lite"/>
    </source>
</evidence>
<dbReference type="Proteomes" id="UP000235371">
    <property type="component" value="Unassembled WGS sequence"/>
</dbReference>
<dbReference type="AlphaFoldDB" id="A0A2J6TR38"/>
<protein>
    <recommendedName>
        <fullName evidence="4">BZIP domain-containing protein</fullName>
    </recommendedName>
</protein>